<evidence type="ECO:0000313" key="2">
    <source>
        <dbReference type="Proteomes" id="UP001054945"/>
    </source>
</evidence>
<evidence type="ECO:0000313" key="1">
    <source>
        <dbReference type="EMBL" id="GIX66658.1"/>
    </source>
</evidence>
<accession>A0AAV4M2Q2</accession>
<proteinExistence type="predicted"/>
<dbReference type="Proteomes" id="UP001054945">
    <property type="component" value="Unassembled WGS sequence"/>
</dbReference>
<dbReference type="EMBL" id="BPLR01019331">
    <property type="protein sequence ID" value="GIX66658.1"/>
    <property type="molecule type" value="Genomic_DNA"/>
</dbReference>
<organism evidence="1 2">
    <name type="scientific">Caerostris extrusa</name>
    <name type="common">Bark spider</name>
    <name type="synonym">Caerostris bankana</name>
    <dbReference type="NCBI Taxonomy" id="172846"/>
    <lineage>
        <taxon>Eukaryota</taxon>
        <taxon>Metazoa</taxon>
        <taxon>Ecdysozoa</taxon>
        <taxon>Arthropoda</taxon>
        <taxon>Chelicerata</taxon>
        <taxon>Arachnida</taxon>
        <taxon>Araneae</taxon>
        <taxon>Araneomorphae</taxon>
        <taxon>Entelegynae</taxon>
        <taxon>Araneoidea</taxon>
        <taxon>Araneidae</taxon>
        <taxon>Caerostris</taxon>
    </lineage>
</organism>
<gene>
    <name evidence="1" type="ORF">CEXT_82561</name>
</gene>
<dbReference type="AlphaFoldDB" id="A0AAV4M2Q2"/>
<keyword evidence="2" id="KW-1185">Reference proteome</keyword>
<comment type="caution">
    <text evidence="1">The sequence shown here is derived from an EMBL/GenBank/DDBJ whole genome shotgun (WGS) entry which is preliminary data.</text>
</comment>
<sequence>MPNITDSRVRTIDKGRKGLTTHFPRVSRSTWSEYVTNLMSSIKRIEDTSSAYSRANSLHPVLFFRQRASQPTAAVKIQECTVPETDTLLGIKCRFASKFFENEIGHFA</sequence>
<protein>
    <submittedName>
        <fullName evidence="1">Uncharacterized protein</fullName>
    </submittedName>
</protein>
<name>A0AAV4M2Q2_CAEEX</name>
<reference evidence="1 2" key="1">
    <citation type="submission" date="2021-06" db="EMBL/GenBank/DDBJ databases">
        <title>Caerostris extrusa draft genome.</title>
        <authorList>
            <person name="Kono N."/>
            <person name="Arakawa K."/>
        </authorList>
    </citation>
    <scope>NUCLEOTIDE SEQUENCE [LARGE SCALE GENOMIC DNA]</scope>
</reference>